<dbReference type="InterPro" id="IPR051566">
    <property type="entry name" value="CNKSR"/>
</dbReference>
<dbReference type="InterPro" id="IPR011993">
    <property type="entry name" value="PH-like_dom_sf"/>
</dbReference>
<evidence type="ECO:0000259" key="2">
    <source>
        <dbReference type="PROSITE" id="PS50003"/>
    </source>
</evidence>
<name>A0A8B9K6I5_ASTMX</name>
<evidence type="ECO:0000256" key="1">
    <source>
        <dbReference type="SAM" id="MobiDB-lite"/>
    </source>
</evidence>
<feature type="domain" description="PH" evidence="2">
    <location>
        <begin position="13"/>
        <end position="208"/>
    </location>
</feature>
<sequence>MSRRRVSVKDLGKVDCQGWLYKKRENRGFLGHKWKKYWFVLKGSSVYWYTGDEKAEGYINLKDFTLDQAQEYYTVYYEWLSKLTEAASKQEPTDTAGEECYSEASDDEDEEQDSAETCAQDTEQLTTSSINVSSVSLHSLHSFIIHQTPPSDELEMLYFDLKHASLTPCGTLQPLSKRDYRSSFIRRCKNDTINEKLHLVRTLNSTLKAKEADLLTIEQVLADSALEASKYRLWRSANVLLMEEISHKFQTAEETLQTPQLIEPLQTPPQCSPPAIYAETSL</sequence>
<evidence type="ECO:0000313" key="3">
    <source>
        <dbReference type="Ensembl" id="ENSAMXP00005032097.1"/>
    </source>
</evidence>
<dbReference type="Pfam" id="PF00169">
    <property type="entry name" value="PH"/>
    <property type="match status" value="1"/>
</dbReference>
<dbReference type="SMART" id="SM00233">
    <property type="entry name" value="PH"/>
    <property type="match status" value="1"/>
</dbReference>
<dbReference type="Gene3D" id="2.30.29.30">
    <property type="entry name" value="Pleckstrin-homology domain (PH domain)/Phosphotyrosine-binding domain (PTB)"/>
    <property type="match status" value="1"/>
</dbReference>
<evidence type="ECO:0000313" key="4">
    <source>
        <dbReference type="Proteomes" id="UP000694621"/>
    </source>
</evidence>
<dbReference type="PANTHER" id="PTHR12844">
    <property type="entry name" value="CONNECTOR ENCHANCER OF KINASE SUPPRESSOR OF RAS"/>
    <property type="match status" value="1"/>
</dbReference>
<feature type="compositionally biased region" description="Acidic residues" evidence="1">
    <location>
        <begin position="96"/>
        <end position="114"/>
    </location>
</feature>
<organism evidence="3 4">
    <name type="scientific">Astyanax mexicanus</name>
    <name type="common">Blind cave fish</name>
    <name type="synonym">Astyanax fasciatus mexicanus</name>
    <dbReference type="NCBI Taxonomy" id="7994"/>
    <lineage>
        <taxon>Eukaryota</taxon>
        <taxon>Metazoa</taxon>
        <taxon>Chordata</taxon>
        <taxon>Craniata</taxon>
        <taxon>Vertebrata</taxon>
        <taxon>Euteleostomi</taxon>
        <taxon>Actinopterygii</taxon>
        <taxon>Neopterygii</taxon>
        <taxon>Teleostei</taxon>
        <taxon>Ostariophysi</taxon>
        <taxon>Characiformes</taxon>
        <taxon>Characoidei</taxon>
        <taxon>Acestrorhamphidae</taxon>
        <taxon>Acestrorhamphinae</taxon>
        <taxon>Astyanax</taxon>
    </lineage>
</organism>
<protein>
    <submittedName>
        <fullName evidence="3">Interaction protein for cytohesin exchange factors 1</fullName>
    </submittedName>
</protein>
<dbReference type="Ensembl" id="ENSAMXT00005035092.1">
    <property type="protein sequence ID" value="ENSAMXP00005032097.1"/>
    <property type="gene ID" value="ENSAMXG00005015692.1"/>
</dbReference>
<proteinExistence type="predicted"/>
<dbReference type="PROSITE" id="PS50003">
    <property type="entry name" value="PH_DOMAIN"/>
    <property type="match status" value="1"/>
</dbReference>
<dbReference type="PANTHER" id="PTHR12844:SF45">
    <property type="entry name" value="CNK3_IPCEF1 FUSION PROTEIN-RELATED"/>
    <property type="match status" value="1"/>
</dbReference>
<dbReference type="SUPFAM" id="SSF50729">
    <property type="entry name" value="PH domain-like"/>
    <property type="match status" value="1"/>
</dbReference>
<dbReference type="Proteomes" id="UP000694621">
    <property type="component" value="Unplaced"/>
</dbReference>
<dbReference type="AlphaFoldDB" id="A0A8B9K6I5"/>
<accession>A0A8B9K6I5</accession>
<dbReference type="InterPro" id="IPR001849">
    <property type="entry name" value="PH_domain"/>
</dbReference>
<reference evidence="3" key="1">
    <citation type="submission" date="2025-08" db="UniProtKB">
        <authorList>
            <consortium name="Ensembl"/>
        </authorList>
    </citation>
    <scope>IDENTIFICATION</scope>
</reference>
<feature type="region of interest" description="Disordered" evidence="1">
    <location>
        <begin position="88"/>
        <end position="121"/>
    </location>
</feature>